<dbReference type="AlphaFoldDB" id="A0A1F4XM58"/>
<dbReference type="Pfam" id="PF00395">
    <property type="entry name" value="SLH"/>
    <property type="match status" value="3"/>
</dbReference>
<feature type="domain" description="SLH" evidence="1">
    <location>
        <begin position="367"/>
        <end position="429"/>
    </location>
</feature>
<dbReference type="PROSITE" id="PS51272">
    <property type="entry name" value="SLH"/>
    <property type="match status" value="2"/>
</dbReference>
<dbReference type="InterPro" id="IPR001119">
    <property type="entry name" value="SLH_dom"/>
</dbReference>
<dbReference type="SUPFAM" id="SSF49265">
    <property type="entry name" value="Fibronectin type III"/>
    <property type="match status" value="1"/>
</dbReference>
<proteinExistence type="predicted"/>
<dbReference type="InterPro" id="IPR013783">
    <property type="entry name" value="Ig-like_fold"/>
</dbReference>
<sequence length="429" mass="47340">MLVEANLVRAISPHPGNKFIVSFPPEYELILRAAQLSGLSNRVIEGTTLGQEIHFQFETGVAAGILRGIQILGFNNPALRGTYSPFRLWFVSGETGAILADSDDLPGLNIQDPEVAEARRGKDLMPPDPVRNLSVVLTPDYHVSLTWTDPRAADFNQVQIFRGKRPGGLGGEPLATMPRRWGRYLDKTVEPGATYFYVLRSVDLEGNINLSGQEFEVTIPVPPPPPVPAPEPAPVVLEPMVSDPSAPPRLSGPFPDLAFGFWGNVHIKELRDRGIIKGFEDGTFRPQEPVSKVQVLKMAYLAFGIIPRVGLPLLFADVEPGQWYADFVADARERGLIRAFDDGSWQPHQAMPRLDAVRIMTELSGLAYNIPPAGFVDTPQTVYLAYLKTWGIVQGYEDGTFRPQTGISRAEISKVLNSLICRFERRTGC</sequence>
<dbReference type="InterPro" id="IPR036116">
    <property type="entry name" value="FN3_sf"/>
</dbReference>
<dbReference type="Gene3D" id="2.60.40.10">
    <property type="entry name" value="Immunoglobulins"/>
    <property type="match status" value="1"/>
</dbReference>
<accession>A0A1F4XM58</accession>
<comment type="caution">
    <text evidence="2">The sequence shown here is derived from an EMBL/GenBank/DDBJ whole genome shotgun (WGS) entry which is preliminary data.</text>
</comment>
<name>A0A1F4XM58_9BACT</name>
<evidence type="ECO:0000313" key="3">
    <source>
        <dbReference type="Proteomes" id="UP000177521"/>
    </source>
</evidence>
<dbReference type="Proteomes" id="UP000177521">
    <property type="component" value="Unassembled WGS sequence"/>
</dbReference>
<dbReference type="EMBL" id="MEWS01000009">
    <property type="protein sequence ID" value="OGC82739.1"/>
    <property type="molecule type" value="Genomic_DNA"/>
</dbReference>
<reference evidence="2 3" key="1">
    <citation type="journal article" date="2016" name="Nat. Commun.">
        <title>Thousands of microbial genomes shed light on interconnected biogeochemical processes in an aquifer system.</title>
        <authorList>
            <person name="Anantharaman K."/>
            <person name="Brown C.T."/>
            <person name="Hug L.A."/>
            <person name="Sharon I."/>
            <person name="Castelle C.J."/>
            <person name="Probst A.J."/>
            <person name="Thomas B.C."/>
            <person name="Singh A."/>
            <person name="Wilkins M.J."/>
            <person name="Karaoz U."/>
            <person name="Brodie E.L."/>
            <person name="Williams K.H."/>
            <person name="Hubbard S.S."/>
            <person name="Banfield J.F."/>
        </authorList>
    </citation>
    <scope>NUCLEOTIDE SEQUENCE [LARGE SCALE GENOMIC DNA]</scope>
</reference>
<dbReference type="PANTHER" id="PTHR43308:SF5">
    <property type="entry name" value="S-LAYER PROTEIN _ PEPTIDOGLYCAN ENDO-BETA-N-ACETYLGLUCOSAMINIDASE"/>
    <property type="match status" value="1"/>
</dbReference>
<protein>
    <recommendedName>
        <fullName evidence="1">SLH domain-containing protein</fullName>
    </recommendedName>
</protein>
<evidence type="ECO:0000313" key="2">
    <source>
        <dbReference type="EMBL" id="OGC82739.1"/>
    </source>
</evidence>
<gene>
    <name evidence="2" type="ORF">A2788_00425</name>
</gene>
<dbReference type="PANTHER" id="PTHR43308">
    <property type="entry name" value="OUTER MEMBRANE PROTEIN ALPHA-RELATED"/>
    <property type="match status" value="1"/>
</dbReference>
<evidence type="ECO:0000259" key="1">
    <source>
        <dbReference type="PROSITE" id="PS51272"/>
    </source>
</evidence>
<feature type="domain" description="SLH" evidence="1">
    <location>
        <begin position="250"/>
        <end position="313"/>
    </location>
</feature>
<organism evidence="2 3">
    <name type="scientific">Candidatus Abawacabacteria bacterium RIFCSPHIGHO2_01_FULL_46_8</name>
    <dbReference type="NCBI Taxonomy" id="1817815"/>
    <lineage>
        <taxon>Bacteria</taxon>
        <taxon>Candidatus Abawacaibacteriota</taxon>
    </lineage>
</organism>
<dbReference type="InterPro" id="IPR051465">
    <property type="entry name" value="Cell_Envelope_Struct_Comp"/>
</dbReference>